<keyword evidence="3" id="KW-1185">Reference proteome</keyword>
<proteinExistence type="predicted"/>
<protein>
    <submittedName>
        <fullName evidence="2">Uncharacterized protein</fullName>
    </submittedName>
</protein>
<accession>A0A5C6ZHB0</accession>
<keyword evidence="1" id="KW-1133">Transmembrane helix</keyword>
<dbReference type="EMBL" id="VORO01000012">
    <property type="protein sequence ID" value="TXD88655.1"/>
    <property type="molecule type" value="Genomic_DNA"/>
</dbReference>
<gene>
    <name evidence="2" type="ORF">ESY86_11860</name>
</gene>
<keyword evidence="1" id="KW-0812">Transmembrane</keyword>
<dbReference type="AlphaFoldDB" id="A0A5C6ZHB0"/>
<comment type="caution">
    <text evidence="2">The sequence shown here is derived from an EMBL/GenBank/DDBJ whole genome shotgun (WGS) entry which is preliminary data.</text>
</comment>
<evidence type="ECO:0000313" key="3">
    <source>
        <dbReference type="Proteomes" id="UP000321578"/>
    </source>
</evidence>
<keyword evidence="1" id="KW-0472">Membrane</keyword>
<feature type="transmembrane region" description="Helical" evidence="1">
    <location>
        <begin position="12"/>
        <end position="34"/>
    </location>
</feature>
<dbReference type="Proteomes" id="UP000321578">
    <property type="component" value="Unassembled WGS sequence"/>
</dbReference>
<sequence length="159" mass="18539">MRTNNSNVKNTIVSVYFILVVLAIVMATLSRVFSDITSDSAIAMVLVLVGFTLIFFLVHRVSKYFEYDSDGLNVIILNKGLMLSDNFNYREKRIEFAKDNLLAFKFNNFLFYRTLVIYTSNSRGKKSKDTFNVTLLTKKKRRYIRQSLTKIIKLKHKEL</sequence>
<evidence type="ECO:0000256" key="1">
    <source>
        <dbReference type="SAM" id="Phobius"/>
    </source>
</evidence>
<feature type="transmembrane region" description="Helical" evidence="1">
    <location>
        <begin position="40"/>
        <end position="58"/>
    </location>
</feature>
<name>A0A5C6ZHB0_9FLAO</name>
<organism evidence="2 3">
    <name type="scientific">Subsaximicrobium wynnwilliamsii</name>
    <dbReference type="NCBI Taxonomy" id="291179"/>
    <lineage>
        <taxon>Bacteria</taxon>
        <taxon>Pseudomonadati</taxon>
        <taxon>Bacteroidota</taxon>
        <taxon>Flavobacteriia</taxon>
        <taxon>Flavobacteriales</taxon>
        <taxon>Flavobacteriaceae</taxon>
        <taxon>Subsaximicrobium</taxon>
    </lineage>
</organism>
<reference evidence="2 3" key="1">
    <citation type="submission" date="2019-08" db="EMBL/GenBank/DDBJ databases">
        <title>Genomes of Subsaximicrobium wynnwilliamsii strains.</title>
        <authorList>
            <person name="Bowman J.P."/>
        </authorList>
    </citation>
    <scope>NUCLEOTIDE SEQUENCE [LARGE SCALE GENOMIC DNA]</scope>
    <source>
        <strain evidence="2 3">2-80-2</strain>
    </source>
</reference>
<evidence type="ECO:0000313" key="2">
    <source>
        <dbReference type="EMBL" id="TXD88655.1"/>
    </source>
</evidence>
<dbReference type="RefSeq" id="WP_147086798.1">
    <property type="nucleotide sequence ID" value="NZ_VORM01000011.1"/>
</dbReference>
<dbReference type="OrthoDB" id="1452926at2"/>